<keyword evidence="2" id="KW-1185">Reference proteome</keyword>
<organism evidence="1 2">
    <name type="scientific">Planococcus donghaensis</name>
    <dbReference type="NCBI Taxonomy" id="414778"/>
    <lineage>
        <taxon>Bacteria</taxon>
        <taxon>Bacillati</taxon>
        <taxon>Bacillota</taxon>
        <taxon>Bacilli</taxon>
        <taxon>Bacillales</taxon>
        <taxon>Caryophanaceae</taxon>
        <taxon>Planococcus</taxon>
    </lineage>
</organism>
<dbReference type="EMBL" id="CP016543">
    <property type="protein sequence ID" value="ANU21997.1"/>
    <property type="molecule type" value="Genomic_DNA"/>
</dbReference>
<proteinExistence type="predicted"/>
<gene>
    <name evidence="1" type="ORF">BCM40_00990</name>
</gene>
<sequence>MLEIKEKWYTGWERDFSKEYLKTLKTEALIESLEFFDTFMERSEIDSVYEVLNALPGHGKTTALKIFIKKNLENRSSVSGLIVLREKKQIKELASFAEGYPNGVLYVDSENYHQVKAFISDYQFVIITHERLKNLILNEGTTNHLSAFKVWKDRKRVLIIDEAPVFVDSTTFELGKGLEWLDDCFKAGGHIFTSEQQIMIRSLIQILLAREFLQNKEVKTKALISHLDSEIYREVLIKFFEIVENHMEKMSKAESIGIFQWFKKLVYVDATGYIDTGFYSESYSDHKKIICSRRIDYRKSGCSILILDGTASHTREIYNKEYRLHSSVNHTKYERLTIHQQRINTSARKRRIMRGFSTQKLIASDIQKIQQNLGIVPFPIMSKFEIKEYVKLNVISKENFETYFQISDSDDSTLPINLLNTVGKNYLSDQNSLYLTSLPNRTASYYKAMAISLYENAVLPLDFSMEVKDKKNKNAWFADERIEKIYEESLRAELFQIISRSNIRNLSVSSDETVHIFIATNFDHLIEGMMKMFDGKVSLIQTDVEKDSKFEARLDEKVKEAAEKIINENIKLPAAVGKVTNGSALKNLLNQHWHDPKKRKIITAVFRRNELDIIEKSVQGGKVNKEVIYFSKS</sequence>
<evidence type="ECO:0000313" key="2">
    <source>
        <dbReference type="Proteomes" id="UP000092495"/>
    </source>
</evidence>
<dbReference type="SUPFAM" id="SSF52540">
    <property type="entry name" value="P-loop containing nucleoside triphosphate hydrolases"/>
    <property type="match status" value="1"/>
</dbReference>
<dbReference type="AlphaFoldDB" id="A0A1C7EF27"/>
<name>A0A1C7EF27_9BACL</name>
<accession>A0A1C7EF27</accession>
<dbReference type="InterPro" id="IPR027417">
    <property type="entry name" value="P-loop_NTPase"/>
</dbReference>
<dbReference type="RefSeq" id="WP_065525129.1">
    <property type="nucleotide sequence ID" value="NZ_CP016543.2"/>
</dbReference>
<dbReference type="Proteomes" id="UP000092495">
    <property type="component" value="Chromosome"/>
</dbReference>
<reference evidence="1" key="1">
    <citation type="submission" date="2016-10" db="EMBL/GenBank/DDBJ databases">
        <authorList>
            <person name="See-Too W.S."/>
        </authorList>
    </citation>
    <scope>NUCLEOTIDE SEQUENCE</scope>
    <source>
        <strain evidence="1">DSM 22276</strain>
    </source>
</reference>
<protein>
    <submittedName>
        <fullName evidence="1">Uncharacterized protein</fullName>
    </submittedName>
</protein>
<evidence type="ECO:0000313" key="1">
    <source>
        <dbReference type="EMBL" id="ANU21997.1"/>
    </source>
</evidence>
<dbReference type="KEGG" id="pdg:BCM40_00990"/>